<dbReference type="GO" id="GO:0051539">
    <property type="term" value="F:4 iron, 4 sulfur cluster binding"/>
    <property type="evidence" value="ECO:0007669"/>
    <property type="project" value="UniProtKB-KW"/>
</dbReference>
<accession>A0A971M6K1</accession>
<dbReference type="Gene3D" id="3.40.50.280">
    <property type="entry name" value="Cobalamin-binding domain"/>
    <property type="match status" value="1"/>
</dbReference>
<dbReference type="Proteomes" id="UP000777265">
    <property type="component" value="Unassembled WGS sequence"/>
</dbReference>
<dbReference type="SFLD" id="SFLDG01123">
    <property type="entry name" value="methyltransferase_(Class_B)"/>
    <property type="match status" value="1"/>
</dbReference>
<sequence>MKVLLIQPPIEDFYDTSIRTYPLALLYLATKIRALADVSILDFRTGRKPKVLRHHPFPELEPYYREGVSTPLSFFARYYRFGCDYKEMKKEIAAREPDVVAVSSLFTTYSLEALEVARCAKEVNPEIVTVMGGTHPTLFPEHVLKSPCVDYVVRGEGETPFFRLIAALKEGRGAAIGDIDGVCRKTGSDLRISDIHVEDSIDLIPDRRLVNPADYRIGKKNYTFFLTSRGCPFHCAFCGRPPVPYRRRSLASIEQEIRQCLDANIQALDFEDDMLTLDPGYFRQMLKLFHGTGLTLSAMNGIYAGGMDTATLDDMFTAGFRRLNFSLVDLSRSVTERQKRPCGTDFLSLLPFLESSPFLTEVHFIIGLPDQKPEEVVNTIIFLMGKRVLLGPSLFYLAPNSAIFSRMVGETWEPNIKSMRSSAMVPADPHFPRKSLYTLVKLVRFVNLVKNVIDQEDGLGTPGDLLNDQRFGRNPHDQEVIRVLLAEKKLVHYDRKHGGFLPEPHDPELLKLFFQQARGIMIRGFKTMNTLTIG</sequence>
<evidence type="ECO:0000256" key="4">
    <source>
        <dbReference type="ARBA" id="ARBA00023004"/>
    </source>
</evidence>
<dbReference type="InterPro" id="IPR006158">
    <property type="entry name" value="Cobalamin-bd"/>
</dbReference>
<reference evidence="7" key="1">
    <citation type="journal article" date="2020" name="Biotechnol. Biofuels">
        <title>New insights from the biogas microbiome by comprehensive genome-resolved metagenomics of nearly 1600 species originating from multiple anaerobic digesters.</title>
        <authorList>
            <person name="Campanaro S."/>
            <person name="Treu L."/>
            <person name="Rodriguez-R L.M."/>
            <person name="Kovalovszki A."/>
            <person name="Ziels R.M."/>
            <person name="Maus I."/>
            <person name="Zhu X."/>
            <person name="Kougias P.G."/>
            <person name="Basile A."/>
            <person name="Luo G."/>
            <person name="Schluter A."/>
            <person name="Konstantinidis K.T."/>
            <person name="Angelidaki I."/>
        </authorList>
    </citation>
    <scope>NUCLEOTIDE SEQUENCE</scope>
    <source>
        <strain evidence="7">AS06rmzACSIP_7</strain>
    </source>
</reference>
<dbReference type="CDD" id="cd01335">
    <property type="entry name" value="Radical_SAM"/>
    <property type="match status" value="1"/>
</dbReference>
<name>A0A971M6K1_9BACT</name>
<dbReference type="InterPro" id="IPR007197">
    <property type="entry name" value="rSAM"/>
</dbReference>
<feature type="domain" description="B12-binding" evidence="6">
    <location>
        <begin position="1"/>
        <end position="175"/>
    </location>
</feature>
<evidence type="ECO:0000259" key="6">
    <source>
        <dbReference type="PROSITE" id="PS51332"/>
    </source>
</evidence>
<dbReference type="PANTHER" id="PTHR43409">
    <property type="entry name" value="ANAEROBIC MAGNESIUM-PROTOPORPHYRIN IX MONOMETHYL ESTER CYCLASE-RELATED"/>
    <property type="match status" value="1"/>
</dbReference>
<reference evidence="7" key="2">
    <citation type="submission" date="2020-01" db="EMBL/GenBank/DDBJ databases">
        <authorList>
            <person name="Campanaro S."/>
        </authorList>
    </citation>
    <scope>NUCLEOTIDE SEQUENCE</scope>
    <source>
        <strain evidence="7">AS06rmzACSIP_7</strain>
    </source>
</reference>
<comment type="caution">
    <text evidence="7">The sequence shown here is derived from an EMBL/GenBank/DDBJ whole genome shotgun (WGS) entry which is preliminary data.</text>
</comment>
<dbReference type="PROSITE" id="PS51332">
    <property type="entry name" value="B12_BINDING"/>
    <property type="match status" value="1"/>
</dbReference>
<protein>
    <recommendedName>
        <fullName evidence="6">B12-binding domain-containing protein</fullName>
    </recommendedName>
</protein>
<evidence type="ECO:0000256" key="1">
    <source>
        <dbReference type="ARBA" id="ARBA00001966"/>
    </source>
</evidence>
<dbReference type="InterPro" id="IPR036724">
    <property type="entry name" value="Cobalamin-bd_sf"/>
</dbReference>
<dbReference type="InterPro" id="IPR058240">
    <property type="entry name" value="rSAM_sf"/>
</dbReference>
<dbReference type="SFLD" id="SFLDS00029">
    <property type="entry name" value="Radical_SAM"/>
    <property type="match status" value="1"/>
</dbReference>
<dbReference type="GO" id="GO:0005829">
    <property type="term" value="C:cytosol"/>
    <property type="evidence" value="ECO:0007669"/>
    <property type="project" value="TreeGrafter"/>
</dbReference>
<keyword evidence="3" id="KW-0479">Metal-binding</keyword>
<dbReference type="CDD" id="cd02068">
    <property type="entry name" value="radical_SAM_B12_BD"/>
    <property type="match status" value="1"/>
</dbReference>
<evidence type="ECO:0000313" key="7">
    <source>
        <dbReference type="EMBL" id="NLW36096.1"/>
    </source>
</evidence>
<dbReference type="GO" id="GO:0046872">
    <property type="term" value="F:metal ion binding"/>
    <property type="evidence" value="ECO:0007669"/>
    <property type="project" value="UniProtKB-KW"/>
</dbReference>
<dbReference type="SFLD" id="SFLDG01082">
    <property type="entry name" value="B12-binding_domain_containing"/>
    <property type="match status" value="1"/>
</dbReference>
<organism evidence="7 8">
    <name type="scientific">Syntrophorhabdus aromaticivorans</name>
    <dbReference type="NCBI Taxonomy" id="328301"/>
    <lineage>
        <taxon>Bacteria</taxon>
        <taxon>Pseudomonadati</taxon>
        <taxon>Thermodesulfobacteriota</taxon>
        <taxon>Syntrophorhabdia</taxon>
        <taxon>Syntrophorhabdales</taxon>
        <taxon>Syntrophorhabdaceae</taxon>
        <taxon>Syntrophorhabdus</taxon>
    </lineage>
</organism>
<dbReference type="InterPro" id="IPR051198">
    <property type="entry name" value="BchE-like"/>
</dbReference>
<dbReference type="SMART" id="SM00729">
    <property type="entry name" value="Elp3"/>
    <property type="match status" value="1"/>
</dbReference>
<keyword evidence="4" id="KW-0408">Iron</keyword>
<dbReference type="AlphaFoldDB" id="A0A971M6K1"/>
<evidence type="ECO:0000313" key="8">
    <source>
        <dbReference type="Proteomes" id="UP000777265"/>
    </source>
</evidence>
<gene>
    <name evidence="7" type="ORF">GXY80_11555</name>
</gene>
<evidence type="ECO:0000256" key="2">
    <source>
        <dbReference type="ARBA" id="ARBA00022691"/>
    </source>
</evidence>
<dbReference type="SUPFAM" id="SSF52242">
    <property type="entry name" value="Cobalamin (vitamin B12)-binding domain"/>
    <property type="match status" value="1"/>
</dbReference>
<dbReference type="InterPro" id="IPR006638">
    <property type="entry name" value="Elp3/MiaA/NifB-like_rSAM"/>
</dbReference>
<dbReference type="Pfam" id="PF02310">
    <property type="entry name" value="B12-binding"/>
    <property type="match status" value="1"/>
</dbReference>
<evidence type="ECO:0000256" key="5">
    <source>
        <dbReference type="ARBA" id="ARBA00023014"/>
    </source>
</evidence>
<keyword evidence="2" id="KW-0949">S-adenosyl-L-methionine</keyword>
<dbReference type="SUPFAM" id="SSF102114">
    <property type="entry name" value="Radical SAM enzymes"/>
    <property type="match status" value="1"/>
</dbReference>
<keyword evidence="5" id="KW-0411">Iron-sulfur</keyword>
<evidence type="ECO:0000256" key="3">
    <source>
        <dbReference type="ARBA" id="ARBA00022723"/>
    </source>
</evidence>
<comment type="cofactor">
    <cofactor evidence="1">
        <name>[4Fe-4S] cluster</name>
        <dbReference type="ChEBI" id="CHEBI:49883"/>
    </cofactor>
</comment>
<dbReference type="PANTHER" id="PTHR43409:SF16">
    <property type="entry name" value="SLR0320 PROTEIN"/>
    <property type="match status" value="1"/>
</dbReference>
<dbReference type="GO" id="GO:0031419">
    <property type="term" value="F:cobalamin binding"/>
    <property type="evidence" value="ECO:0007669"/>
    <property type="project" value="InterPro"/>
</dbReference>
<dbReference type="InterPro" id="IPR013785">
    <property type="entry name" value="Aldolase_TIM"/>
</dbReference>
<dbReference type="Gene3D" id="3.20.20.70">
    <property type="entry name" value="Aldolase class I"/>
    <property type="match status" value="1"/>
</dbReference>
<dbReference type="EMBL" id="JAAYEE010000212">
    <property type="protein sequence ID" value="NLW36096.1"/>
    <property type="molecule type" value="Genomic_DNA"/>
</dbReference>
<dbReference type="InterPro" id="IPR034466">
    <property type="entry name" value="Methyltransferase_Class_B"/>
</dbReference>
<dbReference type="GO" id="GO:0003824">
    <property type="term" value="F:catalytic activity"/>
    <property type="evidence" value="ECO:0007669"/>
    <property type="project" value="InterPro"/>
</dbReference>
<proteinExistence type="predicted"/>